<sequence>MNCSDIGVSDLHSPMKLGNPHKDHVTTQLDSHLYPLQSSDISIFAGEVVERIRVRMGASSENMVAKVKKKVKKASEMPK</sequence>
<dbReference type="EMBL" id="RCHU02000015">
    <property type="protein sequence ID" value="KAL3570466.1"/>
    <property type="molecule type" value="Genomic_DNA"/>
</dbReference>
<evidence type="ECO:0000313" key="1">
    <source>
        <dbReference type="EMBL" id="KAL3570466.1"/>
    </source>
</evidence>
<protein>
    <submittedName>
        <fullName evidence="1">Uncharacterized protein</fullName>
    </submittedName>
</protein>
<name>A0ACC4AWN9_POPAL</name>
<keyword evidence="2" id="KW-1185">Reference proteome</keyword>
<evidence type="ECO:0000313" key="2">
    <source>
        <dbReference type="Proteomes" id="UP000309997"/>
    </source>
</evidence>
<proteinExistence type="predicted"/>
<organism evidence="1 2">
    <name type="scientific">Populus alba</name>
    <name type="common">White poplar</name>
    <dbReference type="NCBI Taxonomy" id="43335"/>
    <lineage>
        <taxon>Eukaryota</taxon>
        <taxon>Viridiplantae</taxon>
        <taxon>Streptophyta</taxon>
        <taxon>Embryophyta</taxon>
        <taxon>Tracheophyta</taxon>
        <taxon>Spermatophyta</taxon>
        <taxon>Magnoliopsida</taxon>
        <taxon>eudicotyledons</taxon>
        <taxon>Gunneridae</taxon>
        <taxon>Pentapetalae</taxon>
        <taxon>rosids</taxon>
        <taxon>fabids</taxon>
        <taxon>Malpighiales</taxon>
        <taxon>Salicaceae</taxon>
        <taxon>Saliceae</taxon>
        <taxon>Populus</taxon>
    </lineage>
</organism>
<dbReference type="Proteomes" id="UP000309997">
    <property type="component" value="Unassembled WGS sequence"/>
</dbReference>
<gene>
    <name evidence="1" type="ORF">D5086_027715</name>
</gene>
<comment type="caution">
    <text evidence="1">The sequence shown here is derived from an EMBL/GenBank/DDBJ whole genome shotgun (WGS) entry which is preliminary data.</text>
</comment>
<accession>A0ACC4AWN9</accession>
<reference evidence="1 2" key="1">
    <citation type="journal article" date="2024" name="Plant Biotechnol. J.">
        <title>Genome and CRISPR/Cas9 system of a widespread forest tree (Populus alba) in the world.</title>
        <authorList>
            <person name="Liu Y.J."/>
            <person name="Jiang P.F."/>
            <person name="Han X.M."/>
            <person name="Li X.Y."/>
            <person name="Wang H.M."/>
            <person name="Wang Y.J."/>
            <person name="Wang X.X."/>
            <person name="Zeng Q.Y."/>
        </authorList>
    </citation>
    <scope>NUCLEOTIDE SEQUENCE [LARGE SCALE GENOMIC DNA]</scope>
    <source>
        <strain evidence="2">cv. PAL-ZL1</strain>
    </source>
</reference>